<feature type="compositionally biased region" description="Acidic residues" evidence="4">
    <location>
        <begin position="293"/>
        <end position="305"/>
    </location>
</feature>
<dbReference type="Proteomes" id="UP000623467">
    <property type="component" value="Unassembled WGS sequence"/>
</dbReference>
<feature type="region of interest" description="Disordered" evidence="4">
    <location>
        <begin position="21"/>
        <end position="48"/>
    </location>
</feature>
<dbReference type="EMBL" id="JACAZH010000011">
    <property type="protein sequence ID" value="KAF7355457.1"/>
    <property type="molecule type" value="Genomic_DNA"/>
</dbReference>
<comment type="subcellular location">
    <subcellularLocation>
        <location evidence="1">Nucleus</location>
    </subcellularLocation>
</comment>
<dbReference type="InterPro" id="IPR008501">
    <property type="entry name" value="THOC7/Mft1"/>
</dbReference>
<keyword evidence="3" id="KW-0175">Coiled coil</keyword>
<keyword evidence="6" id="KW-1185">Reference proteome</keyword>
<organism evidence="5 6">
    <name type="scientific">Mycena sanguinolenta</name>
    <dbReference type="NCBI Taxonomy" id="230812"/>
    <lineage>
        <taxon>Eukaryota</taxon>
        <taxon>Fungi</taxon>
        <taxon>Dikarya</taxon>
        <taxon>Basidiomycota</taxon>
        <taxon>Agaricomycotina</taxon>
        <taxon>Agaricomycetes</taxon>
        <taxon>Agaricomycetidae</taxon>
        <taxon>Agaricales</taxon>
        <taxon>Marasmiineae</taxon>
        <taxon>Mycenaceae</taxon>
        <taxon>Mycena</taxon>
    </lineage>
</organism>
<comment type="caution">
    <text evidence="5">The sequence shown here is derived from an EMBL/GenBank/DDBJ whole genome shotgun (WGS) entry which is preliminary data.</text>
</comment>
<dbReference type="Pfam" id="PF05615">
    <property type="entry name" value="THOC7"/>
    <property type="match status" value="1"/>
</dbReference>
<dbReference type="OrthoDB" id="205166at2759"/>
<accession>A0A8H6YA86</accession>
<dbReference type="AlphaFoldDB" id="A0A8H6YA86"/>
<feature type="compositionally biased region" description="Polar residues" evidence="4">
    <location>
        <begin position="21"/>
        <end position="39"/>
    </location>
</feature>
<feature type="compositionally biased region" description="Low complexity" evidence="4">
    <location>
        <begin position="253"/>
        <end position="270"/>
    </location>
</feature>
<feature type="compositionally biased region" description="Basic and acidic residues" evidence="4">
    <location>
        <begin position="306"/>
        <end position="318"/>
    </location>
</feature>
<protein>
    <submittedName>
        <fullName evidence="5">Tho complex 7</fullName>
    </submittedName>
</protein>
<sequence>MSSIVGRLSRARALLNPTQAASTFSTAMSPPSDAPSAQQKPIEIPPLTTEEEDQIILARITNDERPLRRVIKKFHTYTALSHAPPGALLSAPGATAATTSVDDAREAFLVELASFQLLLRKSVMICEAEARQVDEYQREKERINDEHGTLRGQIEQLKTSLEHEQMLRKRKMEYDFVAEKVNTLPTREELEQTIESLENDMAAIRAEHDTQNRLIQAQKAAMDEIVASLEALRFMGKDREGVSTDLTPRDTPGPEGTGDTATAAADGEAAPPKKMEEGEEETVPESAVPAEPALEDDIEMGEVEEPEKNFKGKKKREEELEEGEASDASSELSEPPNSDD</sequence>
<evidence type="ECO:0000313" key="6">
    <source>
        <dbReference type="Proteomes" id="UP000623467"/>
    </source>
</evidence>
<dbReference type="GO" id="GO:0006397">
    <property type="term" value="P:mRNA processing"/>
    <property type="evidence" value="ECO:0007669"/>
    <property type="project" value="InterPro"/>
</dbReference>
<name>A0A8H6YA86_9AGAR</name>
<evidence type="ECO:0000256" key="2">
    <source>
        <dbReference type="ARBA" id="ARBA00023242"/>
    </source>
</evidence>
<feature type="region of interest" description="Disordered" evidence="4">
    <location>
        <begin position="239"/>
        <end position="340"/>
    </location>
</feature>
<proteinExistence type="predicted"/>
<evidence type="ECO:0000256" key="1">
    <source>
        <dbReference type="ARBA" id="ARBA00004123"/>
    </source>
</evidence>
<gene>
    <name evidence="5" type="ORF">MSAN_01462500</name>
</gene>
<feature type="coiled-coil region" evidence="3">
    <location>
        <begin position="126"/>
        <end position="153"/>
    </location>
</feature>
<reference evidence="5" key="1">
    <citation type="submission" date="2020-05" db="EMBL/GenBank/DDBJ databases">
        <title>Mycena genomes resolve the evolution of fungal bioluminescence.</title>
        <authorList>
            <person name="Tsai I.J."/>
        </authorList>
    </citation>
    <scope>NUCLEOTIDE SEQUENCE</scope>
    <source>
        <strain evidence="5">160909Yilan</strain>
    </source>
</reference>
<evidence type="ECO:0000313" key="5">
    <source>
        <dbReference type="EMBL" id="KAF7355457.1"/>
    </source>
</evidence>
<evidence type="ECO:0000256" key="3">
    <source>
        <dbReference type="SAM" id="Coils"/>
    </source>
</evidence>
<feature type="coiled-coil region" evidence="3">
    <location>
        <begin position="187"/>
        <end position="214"/>
    </location>
</feature>
<dbReference type="GO" id="GO:0000445">
    <property type="term" value="C:THO complex part of transcription export complex"/>
    <property type="evidence" value="ECO:0007669"/>
    <property type="project" value="InterPro"/>
</dbReference>
<keyword evidence="2" id="KW-0539">Nucleus</keyword>
<evidence type="ECO:0000256" key="4">
    <source>
        <dbReference type="SAM" id="MobiDB-lite"/>
    </source>
</evidence>